<dbReference type="Proteomes" id="UP000310673">
    <property type="component" value="Chromosome"/>
</dbReference>
<evidence type="ECO:0000313" key="1">
    <source>
        <dbReference type="EMBL" id="QCX25191.1"/>
    </source>
</evidence>
<dbReference type="Gene3D" id="2.60.40.740">
    <property type="match status" value="2"/>
</dbReference>
<dbReference type="AlphaFoldDB" id="A0A5B7T4W0"/>
<dbReference type="EMBL" id="CP040736">
    <property type="protein sequence ID" value="QCX25191.1"/>
    <property type="molecule type" value="Genomic_DNA"/>
</dbReference>
<dbReference type="InterPro" id="IPR008966">
    <property type="entry name" value="Adhesion_dom_sf"/>
</dbReference>
<gene>
    <name evidence="1" type="ORF">FG051_08725</name>
</gene>
<reference evidence="1 2" key="1">
    <citation type="submission" date="2019-05" db="EMBL/GenBank/DDBJ databases">
        <title>Genome Sequence of Lactobacillus futsaii Y97, a Potential Probiotic Strain Isolated from the Futsai of Taiwan.</title>
        <authorList>
            <person name="Du X."/>
        </authorList>
    </citation>
    <scope>NUCLEOTIDE SEQUENCE [LARGE SCALE GENOMIC DNA]</scope>
    <source>
        <strain evidence="1 2">Y97</strain>
    </source>
</reference>
<organism evidence="1 2">
    <name type="scientific">Companilactobacillus futsaii</name>
    <dbReference type="NCBI Taxonomy" id="938155"/>
    <lineage>
        <taxon>Bacteria</taxon>
        <taxon>Bacillati</taxon>
        <taxon>Bacillota</taxon>
        <taxon>Bacilli</taxon>
        <taxon>Lactobacillales</taxon>
        <taxon>Lactobacillaceae</taxon>
        <taxon>Companilactobacillus</taxon>
    </lineage>
</organism>
<dbReference type="RefSeq" id="WP_057814800.1">
    <property type="nucleotide sequence ID" value="NZ_CP040736.1"/>
</dbReference>
<dbReference type="STRING" id="1423818.FC88_GL001002"/>
<protein>
    <recommendedName>
        <fullName evidence="3">Isopeptide-forming domain-containing fimbrial protein</fullName>
    </recommendedName>
</protein>
<dbReference type="SUPFAM" id="SSF49401">
    <property type="entry name" value="Bacterial adhesins"/>
    <property type="match status" value="1"/>
</dbReference>
<accession>A0A5B7T4W0</accession>
<evidence type="ECO:0000313" key="2">
    <source>
        <dbReference type="Proteomes" id="UP000310673"/>
    </source>
</evidence>
<evidence type="ECO:0008006" key="3">
    <source>
        <dbReference type="Google" id="ProtNLM"/>
    </source>
</evidence>
<proteinExistence type="predicted"/>
<dbReference type="KEGG" id="lft:FG051_08725"/>
<sequence>MKILKMGLKYALIYFFTALFVLLTTLVQINAATVDGNNDGIDDGVSYWSKGSVTRSDPIQLTPSLKLGYSFGLTTDTNNNYTANTSDDTMVKDSEVMGALNMYYSKMNVFLINPSNKYISSTFQGFSTSGTMNSRKQGVSMTSPDFLITKPGVYSKVQSDTMSVLGNKMTDKSYYFSKDSDGRYTYMIAGNFKRDNYNFVIELILRPSSTNRNLVQREMYVRNVSGSTQEFQVFFGEDTKLGLATNSAADAVPIQDLGDGHGIFIAAGDYKLSITNETEDGFQHYVALSRATNAPNWADRYDSDGNGDEKRKLNYGDKIIDSTDSAYSLSWDKTTLANNQVAHYSSTIGETQSPYSIMHANKSYKNETNNTGKNNINDKLKFTLNITNNGYNANWYYRQLVDKIPEGLQIDPNSIKKVFNNGTEIAMDPSDYDSSSRTLTVPVAQSLTDNQAEAVTFEANITADAIDNLDSSGNLKNTGQFYGTDQEVAGSTEETIDASVNIPVEKPSFSATFTKQLKNESSDSDFKNSTEGKKGDIIDYLISYKIDSGSKDYLQSGATIKDVIPAGLKVDESSVYVKGPKDTDYYYQGGTDENKGEQISTGMNAIEQGESVLIKFSATVTANSVGLITNTATVTGGTTSAGQPTGEMISNGADLNVKNINGFIQVPTLIDFGTTNFTGQSKTLQNTSTNGELIVSHPDTKPFNIYVSYDNNLNGLQDNNGNKLSEDGSNLLFIKQRNNSYENAGTWQPISSDGIPIRTASFQNTDNQENINLTDYVGVGDWQLKLPQNTNSGNYQGKITWTMVDDITS</sequence>
<name>A0A5B7T4W0_9LACO</name>